<feature type="transmembrane region" description="Helical" evidence="1">
    <location>
        <begin position="203"/>
        <end position="223"/>
    </location>
</feature>
<dbReference type="GeneID" id="96952757"/>
<feature type="transmembrane region" description="Helical" evidence="1">
    <location>
        <begin position="460"/>
        <end position="483"/>
    </location>
</feature>
<feature type="transmembrane region" description="Helical" evidence="1">
    <location>
        <begin position="570"/>
        <end position="589"/>
    </location>
</feature>
<feature type="transmembrane region" description="Helical" evidence="1">
    <location>
        <begin position="403"/>
        <end position="430"/>
    </location>
</feature>
<feature type="transmembrane region" description="Helical" evidence="1">
    <location>
        <begin position="516"/>
        <end position="536"/>
    </location>
</feature>
<reference evidence="2 3" key="1">
    <citation type="journal article" date="2019" name="Int. J. Syst. Evol. Microbiol.">
        <title>The Global Catalogue of Microorganisms (GCM) 10K type strain sequencing project: providing services to taxonomists for standard genome sequencing and annotation.</title>
        <authorList>
            <consortium name="The Broad Institute Genomics Platform"/>
            <consortium name="The Broad Institute Genome Sequencing Center for Infectious Disease"/>
            <person name="Wu L."/>
            <person name="Ma J."/>
        </authorList>
    </citation>
    <scope>NUCLEOTIDE SEQUENCE [LARGE SCALE GENOMIC DNA]</scope>
    <source>
        <strain evidence="2 3">GX21</strain>
    </source>
</reference>
<evidence type="ECO:0000313" key="2">
    <source>
        <dbReference type="EMBL" id="MFC7254443.1"/>
    </source>
</evidence>
<feature type="transmembrane region" description="Helical" evidence="1">
    <location>
        <begin position="277"/>
        <end position="298"/>
    </location>
</feature>
<feature type="transmembrane region" description="Helical" evidence="1">
    <location>
        <begin position="116"/>
        <end position="134"/>
    </location>
</feature>
<feature type="transmembrane region" description="Helical" evidence="1">
    <location>
        <begin position="146"/>
        <end position="167"/>
    </location>
</feature>
<feature type="transmembrane region" description="Helical" evidence="1">
    <location>
        <begin position="47"/>
        <end position="66"/>
    </location>
</feature>
<dbReference type="RefSeq" id="WP_379702646.1">
    <property type="nucleotide sequence ID" value="NZ_JBHTAT010000001.1"/>
</dbReference>
<dbReference type="Proteomes" id="UP001596434">
    <property type="component" value="Unassembled WGS sequence"/>
</dbReference>
<keyword evidence="3" id="KW-1185">Reference proteome</keyword>
<evidence type="ECO:0008006" key="4">
    <source>
        <dbReference type="Google" id="ProtNLM"/>
    </source>
</evidence>
<feature type="transmembrane region" description="Helical" evidence="1">
    <location>
        <begin position="542"/>
        <end position="558"/>
    </location>
</feature>
<dbReference type="EMBL" id="JBHTAT010000001">
    <property type="protein sequence ID" value="MFC7254443.1"/>
    <property type="molecule type" value="Genomic_DNA"/>
</dbReference>
<feature type="transmembrane region" description="Helical" evidence="1">
    <location>
        <begin position="319"/>
        <end position="341"/>
    </location>
</feature>
<keyword evidence="1" id="KW-0472">Membrane</keyword>
<protein>
    <recommendedName>
        <fullName evidence="4">DUF2206 domain-containing protein</fullName>
    </recommendedName>
</protein>
<accession>A0ABD5ZV01</accession>
<proteinExistence type="predicted"/>
<gene>
    <name evidence="2" type="ORF">ACFQKE_03865</name>
</gene>
<feature type="transmembrane region" description="Helical" evidence="1">
    <location>
        <begin position="353"/>
        <end position="382"/>
    </location>
</feature>
<organism evidence="2 3">
    <name type="scientific">Haloplanus litoreus</name>
    <dbReference type="NCBI Taxonomy" id="767515"/>
    <lineage>
        <taxon>Archaea</taxon>
        <taxon>Methanobacteriati</taxon>
        <taxon>Methanobacteriota</taxon>
        <taxon>Stenosarchaea group</taxon>
        <taxon>Halobacteria</taxon>
        <taxon>Halobacteriales</taxon>
        <taxon>Haloferacaceae</taxon>
        <taxon>Haloplanus</taxon>
    </lineage>
</organism>
<comment type="caution">
    <text evidence="2">The sequence shown here is derived from an EMBL/GenBank/DDBJ whole genome shotgun (WGS) entry which is preliminary data.</text>
</comment>
<evidence type="ECO:0000256" key="1">
    <source>
        <dbReference type="SAM" id="Phobius"/>
    </source>
</evidence>
<name>A0ABD5ZV01_9EURY</name>
<sequence length="730" mass="80200">MSAPFSASRLGASLRLPTTPRSVRLSAFVLVTYSVSLLPVAVPGIAVVRGVLGFVLLSFVPGYLILESVTDEFRPVDYLYAVGFSVSLSMFVGWGLNALSLRVLPDVRPFEQPTLSVLYVGLFGALTGVVWYAGDRTPRRHTLRAYDPRTLCLLVTVPVLAVAGALLINRAGFNGLTLLTVFLVALVPVGVYRYDETGRYYPVAIAAVSLALVLQNTVILTYLGRGDGLIEYQIARNVVQNGYWVPGGGKAAMPRIGVLHPLYTLVLDTSLLWEFKLVHPLLFSMVPVVTYAITARYFSRDVAFLSATLYIFLPRTYQLLGRNTRTGSAILFTALLLLVLLDDDFPQPYRSLLALAFFWGVIASHYGIGPLVLFALLFAYPLNAVASRLLRRKRASVLPFPRVVLYAVLTVVWYLYLTNGTFEFVVGVLYNSVSGEVFLTSSSTASRSLSFRMPSLSYQVMLYGHLLVGVLTSLGLGVVYLRYVAHGLPFGERLERWLNRSVCAGLSGRALSDSNYIHLVAGIYLLFPLSFGPQILSAGRTFGLVMMLLAPFPILLLRSTRYPRVGSRPALASLFVLLVVTSGLLSATVTHDVSPQPTIDGDRIVASGSTLERFSYYRVATHRNSIEATNFMLAHLPADATVHKTALGTFLQQLYEGSRASPIGFTQLNAQESRNAKYVYLSEPDTVTGTNTYGYQGFTYYAYRPLPAFHTTSTVYTTGVDELHYNADGR</sequence>
<evidence type="ECO:0000313" key="3">
    <source>
        <dbReference type="Proteomes" id="UP001596434"/>
    </source>
</evidence>
<keyword evidence="1" id="KW-1133">Transmembrane helix</keyword>
<keyword evidence="1" id="KW-0812">Transmembrane</keyword>
<feature type="transmembrane region" description="Helical" evidence="1">
    <location>
        <begin position="78"/>
        <end position="96"/>
    </location>
</feature>
<feature type="transmembrane region" description="Helical" evidence="1">
    <location>
        <begin position="173"/>
        <end position="191"/>
    </location>
</feature>
<dbReference type="AlphaFoldDB" id="A0ABD5ZV01"/>